<evidence type="ECO:0000256" key="3">
    <source>
        <dbReference type="ARBA" id="ARBA00022912"/>
    </source>
</evidence>
<reference evidence="7" key="2">
    <citation type="submission" date="2020-10" db="UniProtKB">
        <authorList>
            <consortium name="WormBaseParasite"/>
        </authorList>
    </citation>
    <scope>IDENTIFICATION</scope>
</reference>
<dbReference type="WBParaSite" id="Pan_g10503.t1">
    <property type="protein sequence ID" value="Pan_g10503.t1"/>
    <property type="gene ID" value="Pan_g10503"/>
</dbReference>
<protein>
    <submittedName>
        <fullName evidence="7">Dual specificity protein phosphatase 14</fullName>
    </submittedName>
</protein>
<dbReference type="AlphaFoldDB" id="A0A7E4ZQ58"/>
<dbReference type="Proteomes" id="UP000492821">
    <property type="component" value="Unassembled WGS sequence"/>
</dbReference>
<organism evidence="6 7">
    <name type="scientific">Panagrellus redivivus</name>
    <name type="common">Microworm</name>
    <dbReference type="NCBI Taxonomy" id="6233"/>
    <lineage>
        <taxon>Eukaryota</taxon>
        <taxon>Metazoa</taxon>
        <taxon>Ecdysozoa</taxon>
        <taxon>Nematoda</taxon>
        <taxon>Chromadorea</taxon>
        <taxon>Rhabditida</taxon>
        <taxon>Tylenchina</taxon>
        <taxon>Panagrolaimomorpha</taxon>
        <taxon>Panagrolaimoidea</taxon>
        <taxon>Panagrolaimidae</taxon>
        <taxon>Panagrellus</taxon>
    </lineage>
</organism>
<dbReference type="PROSITE" id="PS50056">
    <property type="entry name" value="TYR_PHOSPHATASE_2"/>
    <property type="match status" value="1"/>
</dbReference>
<comment type="similarity">
    <text evidence="1">Belongs to the protein-tyrosine phosphatase family. Non-receptor class dual specificity subfamily.</text>
</comment>
<dbReference type="GO" id="GO:0005737">
    <property type="term" value="C:cytoplasm"/>
    <property type="evidence" value="ECO:0007669"/>
    <property type="project" value="TreeGrafter"/>
</dbReference>
<feature type="domain" description="Tyrosine specific protein phosphatases" evidence="5">
    <location>
        <begin position="77"/>
        <end position="134"/>
    </location>
</feature>
<dbReference type="InterPro" id="IPR000387">
    <property type="entry name" value="Tyr_Pase_dom"/>
</dbReference>
<accession>A0A7E4ZQ58</accession>
<dbReference type="SUPFAM" id="SSF52799">
    <property type="entry name" value="(Phosphotyrosine protein) phosphatases II"/>
    <property type="match status" value="1"/>
</dbReference>
<dbReference type="PANTHER" id="PTHR45961:SF9">
    <property type="entry name" value="DUAL SPECIFICITY PROTEIN PHOSPHATASE 14"/>
    <property type="match status" value="1"/>
</dbReference>
<proteinExistence type="inferred from homology"/>
<keyword evidence="2" id="KW-0378">Hydrolase</keyword>
<dbReference type="InterPro" id="IPR029021">
    <property type="entry name" value="Prot-tyrosine_phosphatase-like"/>
</dbReference>
<name>A0A7E4ZQ58_PANRE</name>
<keyword evidence="3" id="KW-0904">Protein phosphatase</keyword>
<dbReference type="InterPro" id="IPR000340">
    <property type="entry name" value="Dual-sp_phosphatase_cat-dom"/>
</dbReference>
<evidence type="ECO:0000259" key="4">
    <source>
        <dbReference type="PROSITE" id="PS50054"/>
    </source>
</evidence>
<dbReference type="PROSITE" id="PS00383">
    <property type="entry name" value="TYR_PHOSPHATASE_1"/>
    <property type="match status" value="1"/>
</dbReference>
<dbReference type="GO" id="GO:0004721">
    <property type="term" value="F:phosphoprotein phosphatase activity"/>
    <property type="evidence" value="ECO:0007669"/>
    <property type="project" value="UniProtKB-KW"/>
</dbReference>
<evidence type="ECO:0000259" key="5">
    <source>
        <dbReference type="PROSITE" id="PS50056"/>
    </source>
</evidence>
<evidence type="ECO:0000256" key="1">
    <source>
        <dbReference type="ARBA" id="ARBA00008601"/>
    </source>
</evidence>
<evidence type="ECO:0000256" key="2">
    <source>
        <dbReference type="ARBA" id="ARBA00022801"/>
    </source>
</evidence>
<keyword evidence="6" id="KW-1185">Reference proteome</keyword>
<dbReference type="InterPro" id="IPR020422">
    <property type="entry name" value="TYR_PHOSPHATASE_DUAL_dom"/>
</dbReference>
<dbReference type="SMART" id="SM00195">
    <property type="entry name" value="DSPc"/>
    <property type="match status" value="1"/>
</dbReference>
<feature type="domain" description="Tyrosine-protein phosphatase" evidence="4">
    <location>
        <begin position="13"/>
        <end position="156"/>
    </location>
</feature>
<dbReference type="Pfam" id="PF00782">
    <property type="entry name" value="DSPc"/>
    <property type="match status" value="1"/>
</dbReference>
<reference evidence="6" key="1">
    <citation type="journal article" date="2013" name="Genetics">
        <title>The draft genome and transcriptome of Panagrellus redivivus are shaped by the harsh demands of a free-living lifestyle.</title>
        <authorList>
            <person name="Srinivasan J."/>
            <person name="Dillman A.R."/>
            <person name="Macchietto M.G."/>
            <person name="Heikkinen L."/>
            <person name="Lakso M."/>
            <person name="Fracchia K.M."/>
            <person name="Antoshechkin I."/>
            <person name="Mortazavi A."/>
            <person name="Wong G."/>
            <person name="Sternberg P.W."/>
        </authorList>
    </citation>
    <scope>NUCLEOTIDE SEQUENCE [LARGE SCALE GENOMIC DNA]</scope>
    <source>
        <strain evidence="6">MT8872</strain>
    </source>
</reference>
<evidence type="ECO:0000313" key="6">
    <source>
        <dbReference type="Proteomes" id="UP000492821"/>
    </source>
</evidence>
<dbReference type="PROSITE" id="PS50054">
    <property type="entry name" value="TYR_PHOSPHATASE_DUAL"/>
    <property type="match status" value="1"/>
</dbReference>
<dbReference type="InterPro" id="IPR052103">
    <property type="entry name" value="Dual_spec_Phospatases"/>
</dbReference>
<evidence type="ECO:0000313" key="7">
    <source>
        <dbReference type="WBParaSite" id="Pan_g10503.t1"/>
    </source>
</evidence>
<dbReference type="InterPro" id="IPR016130">
    <property type="entry name" value="Tyr_Pase_AS"/>
</dbReference>
<dbReference type="Gene3D" id="3.90.190.10">
    <property type="entry name" value="Protein tyrosine phosphatase superfamily"/>
    <property type="match status" value="1"/>
</dbReference>
<sequence>MSLTFHVNHEYAQISELIPGLFICGVSSLNPANMKAFKIALIINATNEVPNFRFLGDMQRMKLWIDDIPEEQGLSPAQLEVIADQIHAHLKDHSNVLVHCVAGVSRSATICLAYLTKYRCRGLRDAYHLMCSKRAMVRPNLGFWRNLINFEQLVKGNAGSVRIVRDEAQDGKLIPDVYLREIIPERSPSPERADLDEGTLRERHNSNGSLNRIKFQPVLEPLAEIAEAAA</sequence>
<dbReference type="CDD" id="cd14514">
    <property type="entry name" value="DUSP14-like"/>
    <property type="match status" value="1"/>
</dbReference>
<dbReference type="PANTHER" id="PTHR45961">
    <property type="entry name" value="IP21249P"/>
    <property type="match status" value="1"/>
</dbReference>